<dbReference type="AlphaFoldDB" id="A0A061I495"/>
<protein>
    <submittedName>
        <fullName evidence="2">Uncharacterized protein</fullName>
    </submittedName>
</protein>
<organism evidence="2 3">
    <name type="scientific">Cricetulus griseus</name>
    <name type="common">Chinese hamster</name>
    <name type="synonym">Cricetulus barabensis griseus</name>
    <dbReference type="NCBI Taxonomy" id="10029"/>
    <lineage>
        <taxon>Eukaryota</taxon>
        <taxon>Metazoa</taxon>
        <taxon>Chordata</taxon>
        <taxon>Craniata</taxon>
        <taxon>Vertebrata</taxon>
        <taxon>Euteleostomi</taxon>
        <taxon>Mammalia</taxon>
        <taxon>Eutheria</taxon>
        <taxon>Euarchontoglires</taxon>
        <taxon>Glires</taxon>
        <taxon>Rodentia</taxon>
        <taxon>Myomorpha</taxon>
        <taxon>Muroidea</taxon>
        <taxon>Cricetidae</taxon>
        <taxon>Cricetinae</taxon>
        <taxon>Cricetulus</taxon>
    </lineage>
</organism>
<keyword evidence="1" id="KW-0472">Membrane</keyword>
<evidence type="ECO:0000313" key="2">
    <source>
        <dbReference type="EMBL" id="ERE73908.1"/>
    </source>
</evidence>
<keyword evidence="1" id="KW-1133">Transmembrane helix</keyword>
<dbReference type="Proteomes" id="UP000030759">
    <property type="component" value="Unassembled WGS sequence"/>
</dbReference>
<feature type="non-terminal residue" evidence="2">
    <location>
        <position position="1"/>
    </location>
</feature>
<gene>
    <name evidence="2" type="ORF">H671_5g13852</name>
</gene>
<name>A0A061I495_CRIGR</name>
<evidence type="ECO:0000313" key="3">
    <source>
        <dbReference type="Proteomes" id="UP000030759"/>
    </source>
</evidence>
<keyword evidence="1" id="KW-0812">Transmembrane</keyword>
<feature type="transmembrane region" description="Helical" evidence="1">
    <location>
        <begin position="12"/>
        <end position="33"/>
    </location>
</feature>
<sequence length="120" mass="14252">NFEEYRFSKYDLMILFISSVSVMSPFSFLILLIRISLSVIWDFSHILFDALYQVHEDVFKFVYMVDYIDGFSYVEPSLYPWDEAYLIMVDDFSDMFLDSVRQLSILLSILASMFMRDIGL</sequence>
<reference evidence="3" key="1">
    <citation type="journal article" date="2013" name="Nat. Biotechnol.">
        <title>Chinese hamster genome sequenced from sorted chromosomes.</title>
        <authorList>
            <person name="Brinkrolf K."/>
            <person name="Rupp O."/>
            <person name="Laux H."/>
            <person name="Kollin F."/>
            <person name="Ernst W."/>
            <person name="Linke B."/>
            <person name="Kofler R."/>
            <person name="Romand S."/>
            <person name="Hesse F."/>
            <person name="Budach W.E."/>
            <person name="Galosy S."/>
            <person name="Muller D."/>
            <person name="Noll T."/>
            <person name="Wienberg J."/>
            <person name="Jostock T."/>
            <person name="Leonard M."/>
            <person name="Grillari J."/>
            <person name="Tauch A."/>
            <person name="Goesmann A."/>
            <person name="Helk B."/>
            <person name="Mott J.E."/>
            <person name="Puhler A."/>
            <person name="Borth N."/>
        </authorList>
    </citation>
    <scope>NUCLEOTIDE SEQUENCE [LARGE SCALE GENOMIC DNA]</scope>
    <source>
        <strain evidence="3">17A/GY</strain>
    </source>
</reference>
<dbReference type="EMBL" id="KE676457">
    <property type="protein sequence ID" value="ERE73908.1"/>
    <property type="molecule type" value="Genomic_DNA"/>
</dbReference>
<evidence type="ECO:0000256" key="1">
    <source>
        <dbReference type="SAM" id="Phobius"/>
    </source>
</evidence>
<proteinExistence type="predicted"/>
<accession>A0A061I495</accession>